<feature type="domain" description="Polysaccharide biosynthesis protein CapD-like" evidence="3">
    <location>
        <begin position="280"/>
        <end position="559"/>
    </location>
</feature>
<evidence type="ECO:0000313" key="5">
    <source>
        <dbReference type="Proteomes" id="UP000051461"/>
    </source>
</evidence>
<dbReference type="OrthoDB" id="9803111at2"/>
<feature type="transmembrane region" description="Helical" evidence="2">
    <location>
        <begin position="35"/>
        <end position="54"/>
    </location>
</feature>
<evidence type="ECO:0000313" key="4">
    <source>
        <dbReference type="EMBL" id="KRK33428.1"/>
    </source>
</evidence>
<keyword evidence="5" id="KW-1185">Reference proteome</keyword>
<keyword evidence="2" id="KW-1133">Transmembrane helix</keyword>
<evidence type="ECO:0000256" key="2">
    <source>
        <dbReference type="SAM" id="Phobius"/>
    </source>
</evidence>
<evidence type="ECO:0000256" key="1">
    <source>
        <dbReference type="ARBA" id="ARBA00007430"/>
    </source>
</evidence>
<dbReference type="Pfam" id="PF02719">
    <property type="entry name" value="Polysacc_synt_2"/>
    <property type="match status" value="1"/>
</dbReference>
<proteinExistence type="inferred from homology"/>
<dbReference type="EMBL" id="AZDA01000116">
    <property type="protein sequence ID" value="KRK33428.1"/>
    <property type="molecule type" value="Genomic_DNA"/>
</dbReference>
<comment type="caution">
    <text evidence="4">The sequence shown here is derived from an EMBL/GenBank/DDBJ whole genome shotgun (WGS) entry which is preliminary data.</text>
</comment>
<dbReference type="Gene3D" id="3.40.50.720">
    <property type="entry name" value="NAD(P)-binding Rossmann-like Domain"/>
    <property type="match status" value="2"/>
</dbReference>
<evidence type="ECO:0000259" key="3">
    <source>
        <dbReference type="Pfam" id="PF02719"/>
    </source>
</evidence>
<dbReference type="Proteomes" id="UP000051461">
    <property type="component" value="Unassembled WGS sequence"/>
</dbReference>
<keyword evidence="2" id="KW-0812">Transmembrane</keyword>
<dbReference type="InterPro" id="IPR029063">
    <property type="entry name" value="SAM-dependent_MTases_sf"/>
</dbReference>
<keyword evidence="2" id="KW-0472">Membrane</keyword>
<dbReference type="STRING" id="1423726.FC07_GL001189"/>
<dbReference type="PANTHER" id="PTHR43318">
    <property type="entry name" value="UDP-N-ACETYLGLUCOSAMINE 4,6-DEHYDRATASE"/>
    <property type="match status" value="1"/>
</dbReference>
<sequence>MTRQRKGLILRGADLLLIGLANLVAYVFVSDYVQIPVSFYAISFLTGLVLYYLLAQQTHVYQQVVRYSGLQEYATLWLCCTAVLLFKLLLFFIFQQTVSHRFLLLVYLFALTFILGSRLVWRLFQHNQFQFKIPTHAHTERTLIVGAGAGAEQLITLNKQETHPVQIVGLIDDHPDKQRTIIQGVRVIGKTSKLPYFIEQLQVQHVIIAETLSGQAYKRLVNLTKPAGVRLSRLPKITEPLYHNAKKLALQTLDIADLLERDEVTLDQSALKQQLQGKTILITGAGGSIGSEIVRQLTAFQPKRLLLLGHGENSIYLIKKHLAQYSEIESIPLIADIQDYPLMQQLFKKYHPDIVYHAAAHKHVPLMEDNPHAAVKNNVFGTYNVARAASQAGVQRFVMISTDKAVNPPNVMGATKRLAEMIVTNLNRTSQTQFVVVRFGNVLGSRGSVVPLFKEQIAQGGPVTVTDFRMTRYFMTIPEASRLVIQAGELAQGGELFVLDMGQPVKILDLAKRMIALAGVSEQHIKIVESGIRPGEKLHEKLLVSAETAQEQVHEKIFLGQIMPVAIDEIITFAESLLGVPANELKQTIVAFACRYNGEQQFAEEVV</sequence>
<dbReference type="RefSeq" id="WP_057905364.1">
    <property type="nucleotide sequence ID" value="NZ_AZDA01000116.1"/>
</dbReference>
<dbReference type="PATRIC" id="fig|1423726.3.peg.1236"/>
<organism evidence="4 5">
    <name type="scientific">Loigolactobacillus bifermentans DSM 20003</name>
    <dbReference type="NCBI Taxonomy" id="1423726"/>
    <lineage>
        <taxon>Bacteria</taxon>
        <taxon>Bacillati</taxon>
        <taxon>Bacillota</taxon>
        <taxon>Bacilli</taxon>
        <taxon>Lactobacillales</taxon>
        <taxon>Lactobacillaceae</taxon>
        <taxon>Loigolactobacillus</taxon>
    </lineage>
</organism>
<dbReference type="InterPro" id="IPR036291">
    <property type="entry name" value="NAD(P)-bd_dom_sf"/>
</dbReference>
<accession>A0A0R1GP42</accession>
<reference evidence="4 5" key="1">
    <citation type="journal article" date="2015" name="Genome Announc.">
        <title>Expanding the biotechnology potential of lactobacilli through comparative genomics of 213 strains and associated genera.</title>
        <authorList>
            <person name="Sun Z."/>
            <person name="Harris H.M."/>
            <person name="McCann A."/>
            <person name="Guo C."/>
            <person name="Argimon S."/>
            <person name="Zhang W."/>
            <person name="Yang X."/>
            <person name="Jeffery I.B."/>
            <person name="Cooney J.C."/>
            <person name="Kagawa T.F."/>
            <person name="Liu W."/>
            <person name="Song Y."/>
            <person name="Salvetti E."/>
            <person name="Wrobel A."/>
            <person name="Rasinkangas P."/>
            <person name="Parkhill J."/>
            <person name="Rea M.C."/>
            <person name="O'Sullivan O."/>
            <person name="Ritari J."/>
            <person name="Douillard F.P."/>
            <person name="Paul Ross R."/>
            <person name="Yang R."/>
            <person name="Briner A.E."/>
            <person name="Felis G.E."/>
            <person name="de Vos W.M."/>
            <person name="Barrangou R."/>
            <person name="Klaenhammer T.R."/>
            <person name="Caufield P.W."/>
            <person name="Cui Y."/>
            <person name="Zhang H."/>
            <person name="O'Toole P.W."/>
        </authorList>
    </citation>
    <scope>NUCLEOTIDE SEQUENCE [LARGE SCALE GENOMIC DNA]</scope>
    <source>
        <strain evidence="4 5">DSM 20003</strain>
    </source>
</reference>
<dbReference type="AlphaFoldDB" id="A0A0R1GP42"/>
<feature type="transmembrane region" description="Helical" evidence="2">
    <location>
        <begin position="75"/>
        <end position="94"/>
    </location>
</feature>
<comment type="similarity">
    <text evidence="1">Belongs to the polysaccharide synthase family.</text>
</comment>
<feature type="transmembrane region" description="Helical" evidence="2">
    <location>
        <begin position="12"/>
        <end position="29"/>
    </location>
</feature>
<dbReference type="SUPFAM" id="SSF53335">
    <property type="entry name" value="S-adenosyl-L-methionine-dependent methyltransferases"/>
    <property type="match status" value="1"/>
</dbReference>
<dbReference type="CDD" id="cd05237">
    <property type="entry name" value="UDP_invert_4-6DH_SDR_e"/>
    <property type="match status" value="1"/>
</dbReference>
<dbReference type="Pfam" id="PF13727">
    <property type="entry name" value="CoA_binding_3"/>
    <property type="match status" value="1"/>
</dbReference>
<protein>
    <submittedName>
        <fullName evidence="4">CapD protein, required for the biosynthesis of type 1 capsular polysaccharide</fullName>
    </submittedName>
</protein>
<dbReference type="PANTHER" id="PTHR43318:SF1">
    <property type="entry name" value="POLYSACCHARIDE BIOSYNTHESIS PROTEIN EPSC-RELATED"/>
    <property type="match status" value="1"/>
</dbReference>
<dbReference type="InterPro" id="IPR003869">
    <property type="entry name" value="Polysac_CapD-like"/>
</dbReference>
<gene>
    <name evidence="4" type="ORF">FC07_GL001189</name>
</gene>
<name>A0A0R1GP42_9LACO</name>
<feature type="transmembrane region" description="Helical" evidence="2">
    <location>
        <begin position="100"/>
        <end position="121"/>
    </location>
</feature>
<dbReference type="InterPro" id="IPR051203">
    <property type="entry name" value="Polysaccharide_Synthase-Rel"/>
</dbReference>
<dbReference type="SUPFAM" id="SSF51735">
    <property type="entry name" value="NAD(P)-binding Rossmann-fold domains"/>
    <property type="match status" value="1"/>
</dbReference>